<feature type="transmembrane region" description="Helical" evidence="8">
    <location>
        <begin position="423"/>
        <end position="442"/>
    </location>
</feature>
<feature type="transmembrane region" description="Helical" evidence="8">
    <location>
        <begin position="262"/>
        <end position="285"/>
    </location>
</feature>
<dbReference type="Pfam" id="PF00083">
    <property type="entry name" value="Sugar_tr"/>
    <property type="match status" value="1"/>
</dbReference>
<comment type="similarity">
    <text evidence="2 7">Belongs to the major facilitator superfamily. Sugar transporter (TC 2.A.1.1) family.</text>
</comment>
<feature type="transmembrane region" description="Helical" evidence="8">
    <location>
        <begin position="144"/>
        <end position="164"/>
    </location>
</feature>
<dbReference type="GO" id="GO:0022857">
    <property type="term" value="F:transmembrane transporter activity"/>
    <property type="evidence" value="ECO:0007669"/>
    <property type="project" value="InterPro"/>
</dbReference>
<dbReference type="PANTHER" id="PTHR48020:SF4">
    <property type="entry name" value="SYMPORT, PUTATIVE (AFU_ORTHOLOGUE AFUA_3G11790)-RELATED"/>
    <property type="match status" value="1"/>
</dbReference>
<dbReference type="GO" id="GO:0015791">
    <property type="term" value="P:polyol transmembrane transport"/>
    <property type="evidence" value="ECO:0007669"/>
    <property type="project" value="UniProtKB-ARBA"/>
</dbReference>
<name>A0A423W125_CYTCH</name>
<feature type="transmembrane region" description="Helical" evidence="8">
    <location>
        <begin position="487"/>
        <end position="511"/>
    </location>
</feature>
<dbReference type="NCBIfam" id="TIGR00879">
    <property type="entry name" value="SP"/>
    <property type="match status" value="1"/>
</dbReference>
<feature type="transmembrane region" description="Helical" evidence="8">
    <location>
        <begin position="199"/>
        <end position="221"/>
    </location>
</feature>
<dbReference type="GO" id="GO:0015798">
    <property type="term" value="P:myo-inositol transport"/>
    <property type="evidence" value="ECO:0007669"/>
    <property type="project" value="UniProtKB-ARBA"/>
</dbReference>
<accession>A0A423W125</accession>
<reference evidence="10 11" key="1">
    <citation type="submission" date="2015-09" db="EMBL/GenBank/DDBJ databases">
        <title>Host preference determinants of Valsa canker pathogens revealed by comparative genomics.</title>
        <authorList>
            <person name="Yin Z."/>
            <person name="Huang L."/>
        </authorList>
    </citation>
    <scope>NUCLEOTIDE SEQUENCE [LARGE SCALE GENOMIC DNA]</scope>
    <source>
        <strain evidence="10 11">YSFL</strain>
    </source>
</reference>
<feature type="transmembrane region" description="Helical" evidence="8">
    <location>
        <begin position="359"/>
        <end position="380"/>
    </location>
</feature>
<dbReference type="PRINTS" id="PR00171">
    <property type="entry name" value="SUGRTRNSPORT"/>
</dbReference>
<evidence type="ECO:0000259" key="9">
    <source>
        <dbReference type="PROSITE" id="PS50850"/>
    </source>
</evidence>
<dbReference type="GO" id="GO:0016020">
    <property type="term" value="C:membrane"/>
    <property type="evidence" value="ECO:0007669"/>
    <property type="project" value="UniProtKB-SubCell"/>
</dbReference>
<proteinExistence type="inferred from homology"/>
<evidence type="ECO:0000313" key="10">
    <source>
        <dbReference type="EMBL" id="ROV97049.1"/>
    </source>
</evidence>
<keyword evidence="11" id="KW-1185">Reference proteome</keyword>
<evidence type="ECO:0000256" key="5">
    <source>
        <dbReference type="ARBA" id="ARBA00022989"/>
    </source>
</evidence>
<evidence type="ECO:0000256" key="7">
    <source>
        <dbReference type="RuleBase" id="RU003346"/>
    </source>
</evidence>
<keyword evidence="5 8" id="KW-1133">Transmembrane helix</keyword>
<dbReference type="Gene3D" id="1.20.1250.20">
    <property type="entry name" value="MFS general substrate transporter like domains"/>
    <property type="match status" value="1"/>
</dbReference>
<organism evidence="10 11">
    <name type="scientific">Cytospora chrysosperma</name>
    <name type="common">Cytospora canker fungus</name>
    <name type="synonym">Sphaeria chrysosperma</name>
    <dbReference type="NCBI Taxonomy" id="252740"/>
    <lineage>
        <taxon>Eukaryota</taxon>
        <taxon>Fungi</taxon>
        <taxon>Dikarya</taxon>
        <taxon>Ascomycota</taxon>
        <taxon>Pezizomycotina</taxon>
        <taxon>Sordariomycetes</taxon>
        <taxon>Sordariomycetidae</taxon>
        <taxon>Diaporthales</taxon>
        <taxon>Cytosporaceae</taxon>
        <taxon>Cytospora</taxon>
    </lineage>
</organism>
<feature type="transmembrane region" description="Helical" evidence="8">
    <location>
        <begin position="448"/>
        <end position="466"/>
    </location>
</feature>
<dbReference type="InterPro" id="IPR050814">
    <property type="entry name" value="Myo-inositol_Transporter"/>
</dbReference>
<comment type="subcellular location">
    <subcellularLocation>
        <location evidence="1">Membrane</location>
        <topology evidence="1">Multi-pass membrane protein</topology>
    </subcellularLocation>
</comment>
<protein>
    <recommendedName>
        <fullName evidence="9">Major facilitator superfamily (MFS) profile domain-containing protein</fullName>
    </recommendedName>
</protein>
<dbReference type="OrthoDB" id="5290825at2759"/>
<dbReference type="EMBL" id="LJZO01000018">
    <property type="protein sequence ID" value="ROV97049.1"/>
    <property type="molecule type" value="Genomic_DNA"/>
</dbReference>
<dbReference type="InterPro" id="IPR020846">
    <property type="entry name" value="MFS_dom"/>
</dbReference>
<evidence type="ECO:0000256" key="3">
    <source>
        <dbReference type="ARBA" id="ARBA00022448"/>
    </source>
</evidence>
<dbReference type="PANTHER" id="PTHR48020">
    <property type="entry name" value="PROTON MYO-INOSITOL COTRANSPORTER"/>
    <property type="match status" value="1"/>
</dbReference>
<keyword evidence="3 7" id="KW-0813">Transport</keyword>
<evidence type="ECO:0000256" key="8">
    <source>
        <dbReference type="SAM" id="Phobius"/>
    </source>
</evidence>
<dbReference type="SUPFAM" id="SSF103473">
    <property type="entry name" value="MFS general substrate transporter"/>
    <property type="match status" value="1"/>
</dbReference>
<dbReference type="InterPro" id="IPR005829">
    <property type="entry name" value="Sugar_transporter_CS"/>
</dbReference>
<evidence type="ECO:0000256" key="4">
    <source>
        <dbReference type="ARBA" id="ARBA00022692"/>
    </source>
</evidence>
<evidence type="ECO:0000256" key="6">
    <source>
        <dbReference type="ARBA" id="ARBA00023136"/>
    </source>
</evidence>
<dbReference type="PROSITE" id="PS50850">
    <property type="entry name" value="MFS"/>
    <property type="match status" value="1"/>
</dbReference>
<sequence length="601" mass="67051">MDSTKDDFKEKDFVDHIEHTVAEYDNNVNARIVNPLAGLTRSELRTKVAAFCREYGFEDKEETFYHGALAAQNPGGYEDIEELTPEEKTFLRREVTHKWHLPKDLYYTIALCSLGSAVQGWDNTGANGANLSFPQEFGIAHNEWLIGLINAGPTIFGLLSAWAADPINNAIGRRGTIFLTGLFCIFPVLAQAFTQNWWGLLICRMFMGLGMGIKISTIPVFSAEVAPASVRGGLVNSFIIWVSFGVLAGFCSNLIFYQIGPLAWRFQLAAAFVPAIPILVLVWFCPESPRWLMKKQRYRESFTSFCRIRNSEMQAARDLYYAHCQVAEEREAFAGVSLGARVKELLTVPRIRRATVSSAWVSISQQFCGINIMGFYSSTIFQEAGYSTKNCLLASFGFGLVVFIFTFPAIYTTDTYGRRNLLLLTLPNMTICLVAIGLSFLLPAASDARLPLIAFFLYIYTVLFSSGMGPMPSIYFSEAFPLSHREIGAAFTICINNAVGSALSMTFPALLARIGPTGAFCFYAGLNTLALVVIFLIVPETKQRTLEELDYVFGVPTRRHIRYQTGTWLPWFIKRYVFFNGNAKLQPLYDDGAPGGEPVYV</sequence>
<feature type="domain" description="Major facilitator superfamily (MFS) profile" evidence="9">
    <location>
        <begin position="108"/>
        <end position="542"/>
    </location>
</feature>
<evidence type="ECO:0000256" key="2">
    <source>
        <dbReference type="ARBA" id="ARBA00010992"/>
    </source>
</evidence>
<feature type="transmembrane region" description="Helical" evidence="8">
    <location>
        <begin position="233"/>
        <end position="256"/>
    </location>
</feature>
<keyword evidence="4 8" id="KW-0812">Transmembrane</keyword>
<dbReference type="PROSITE" id="PS00217">
    <property type="entry name" value="SUGAR_TRANSPORT_2"/>
    <property type="match status" value="1"/>
</dbReference>
<dbReference type="InterPro" id="IPR036259">
    <property type="entry name" value="MFS_trans_sf"/>
</dbReference>
<gene>
    <name evidence="10" type="ORF">VSDG_04197</name>
</gene>
<dbReference type="InterPro" id="IPR003663">
    <property type="entry name" value="Sugar/inositol_transpt"/>
</dbReference>
<evidence type="ECO:0000313" key="11">
    <source>
        <dbReference type="Proteomes" id="UP000284375"/>
    </source>
</evidence>
<evidence type="ECO:0000256" key="1">
    <source>
        <dbReference type="ARBA" id="ARBA00004141"/>
    </source>
</evidence>
<dbReference type="InterPro" id="IPR005828">
    <property type="entry name" value="MFS_sugar_transport-like"/>
</dbReference>
<keyword evidence="6 8" id="KW-0472">Membrane</keyword>
<feature type="transmembrane region" description="Helical" evidence="8">
    <location>
        <begin position="392"/>
        <end position="411"/>
    </location>
</feature>
<feature type="transmembrane region" description="Helical" evidence="8">
    <location>
        <begin position="176"/>
        <end position="193"/>
    </location>
</feature>
<dbReference type="STRING" id="252740.A0A423W125"/>
<feature type="transmembrane region" description="Helical" evidence="8">
    <location>
        <begin position="517"/>
        <end position="538"/>
    </location>
</feature>
<dbReference type="AlphaFoldDB" id="A0A423W125"/>
<dbReference type="Proteomes" id="UP000284375">
    <property type="component" value="Unassembled WGS sequence"/>
</dbReference>
<comment type="caution">
    <text evidence="10">The sequence shown here is derived from an EMBL/GenBank/DDBJ whole genome shotgun (WGS) entry which is preliminary data.</text>
</comment>
<dbReference type="FunFam" id="1.20.1250.20:FF:000474">
    <property type="entry name" value="Sugar transporter, putative"/>
    <property type="match status" value="1"/>
</dbReference>